<feature type="transmembrane region" description="Helical" evidence="5">
    <location>
        <begin position="164"/>
        <end position="186"/>
    </location>
</feature>
<dbReference type="PATRIC" id="fig|1137281.3.peg.458"/>
<dbReference type="Proteomes" id="UP000012024">
    <property type="component" value="Unassembled WGS sequence"/>
</dbReference>
<feature type="transmembrane region" description="Helical" evidence="5">
    <location>
        <begin position="67"/>
        <end position="86"/>
    </location>
</feature>
<keyword evidence="4 5" id="KW-0472">Membrane</keyword>
<feature type="transmembrane region" description="Helical" evidence="5">
    <location>
        <begin position="285"/>
        <end position="310"/>
    </location>
</feature>
<dbReference type="GO" id="GO:0016020">
    <property type="term" value="C:membrane"/>
    <property type="evidence" value="ECO:0007669"/>
    <property type="project" value="UniProtKB-SubCell"/>
</dbReference>
<feature type="transmembrane region" description="Helical" evidence="5">
    <location>
        <begin position="42"/>
        <end position="60"/>
    </location>
</feature>
<evidence type="ECO:0000256" key="3">
    <source>
        <dbReference type="ARBA" id="ARBA00022989"/>
    </source>
</evidence>
<dbReference type="EMBL" id="ANLA01000004">
    <property type="protein sequence ID" value="EMQ95969.1"/>
    <property type="molecule type" value="Genomic_DNA"/>
</dbReference>
<organism evidence="7 8">
    <name type="scientific">Xanthomarina gelatinilytica</name>
    <dbReference type="NCBI Taxonomy" id="1137281"/>
    <lineage>
        <taxon>Bacteria</taxon>
        <taxon>Pseudomonadati</taxon>
        <taxon>Bacteroidota</taxon>
        <taxon>Flavobacteriia</taxon>
        <taxon>Flavobacteriales</taxon>
        <taxon>Flavobacteriaceae</taxon>
        <taxon>Xanthomarina</taxon>
    </lineage>
</organism>
<sequence>METLKLNNTIYKVIRPLFLALCFFSVFKGVFGWIFSTSVFEYLDELAFFLAIMVLSPTFLFKQKLKLIYFVIAAFIIYSIVISLLFGVSGNILTISFQTLISIKFFIILLAFIELFKDHYNTLNKFFLFVIGFAVLGVLIHVIFGVKFNHWVGISTFARPNIRYVGFFTHPNHLAYLMILYVGYILNKKYTISQTLSFRDLIKIIGSLIIIILTDSRTAMLAIGILLFAFYWKFFKSNYKIVLSAILIGIISVLYLVFYTNLLNSIIENIHQTLDLASHYIRGNMIYLSGLIFIDYFPIGTGAATFGSVLSDDAVYALYGQADRYYFANEIGIYDSNVASIVGEYGFIGIFFFFAMFYYLITHLKSFEPAKTLVVPLLVVFLFYLITNPMLTNNLYTILTSIILVLFVTSHGYKINKDLK</sequence>
<feature type="transmembrane region" description="Helical" evidence="5">
    <location>
        <begin position="92"/>
        <end position="113"/>
    </location>
</feature>
<keyword evidence="3 5" id="KW-1133">Transmembrane helix</keyword>
<feature type="transmembrane region" description="Helical" evidence="5">
    <location>
        <begin position="373"/>
        <end position="390"/>
    </location>
</feature>
<feature type="transmembrane region" description="Helical" evidence="5">
    <location>
        <begin position="241"/>
        <end position="264"/>
    </location>
</feature>
<dbReference type="Pfam" id="PF04932">
    <property type="entry name" value="Wzy_C"/>
    <property type="match status" value="1"/>
</dbReference>
<evidence type="ECO:0000256" key="1">
    <source>
        <dbReference type="ARBA" id="ARBA00004141"/>
    </source>
</evidence>
<comment type="subcellular location">
    <subcellularLocation>
        <location evidence="1">Membrane</location>
        <topology evidence="1">Multi-pass membrane protein</topology>
    </subcellularLocation>
</comment>
<feature type="transmembrane region" description="Helical" evidence="5">
    <location>
        <begin position="396"/>
        <end position="413"/>
    </location>
</feature>
<comment type="caution">
    <text evidence="7">The sequence shown here is derived from an EMBL/GenBank/DDBJ whole genome shotgun (WGS) entry which is preliminary data.</text>
</comment>
<dbReference type="InterPro" id="IPR051533">
    <property type="entry name" value="WaaL-like"/>
</dbReference>
<evidence type="ECO:0000259" key="6">
    <source>
        <dbReference type="Pfam" id="PF04932"/>
    </source>
</evidence>
<keyword evidence="2 5" id="KW-0812">Transmembrane</keyword>
<feature type="domain" description="O-antigen ligase-related" evidence="6">
    <location>
        <begin position="206"/>
        <end position="354"/>
    </location>
</feature>
<dbReference type="eggNOG" id="ENOG50331BR">
    <property type="taxonomic scope" value="Bacteria"/>
</dbReference>
<feature type="transmembrane region" description="Helical" evidence="5">
    <location>
        <begin position="207"/>
        <end position="235"/>
    </location>
</feature>
<gene>
    <name evidence="7" type="ORF">D778_01859</name>
</gene>
<feature type="transmembrane region" description="Helical" evidence="5">
    <location>
        <begin position="125"/>
        <end position="144"/>
    </location>
</feature>
<evidence type="ECO:0000256" key="5">
    <source>
        <dbReference type="SAM" id="Phobius"/>
    </source>
</evidence>
<dbReference type="InterPro" id="IPR007016">
    <property type="entry name" value="O-antigen_ligase-rel_domated"/>
</dbReference>
<evidence type="ECO:0000313" key="7">
    <source>
        <dbReference type="EMBL" id="EMQ95969.1"/>
    </source>
</evidence>
<protein>
    <recommendedName>
        <fullName evidence="6">O-antigen ligase-related domain-containing protein</fullName>
    </recommendedName>
</protein>
<keyword evidence="8" id="KW-1185">Reference proteome</keyword>
<dbReference type="AlphaFoldDB" id="M7N2K8"/>
<reference evidence="7 8" key="1">
    <citation type="submission" date="2012-12" db="EMBL/GenBank/DDBJ databases">
        <title>Genome assembly of Formosa sp. AK20.</title>
        <authorList>
            <person name="Kumar R."/>
            <person name="Khatri I."/>
            <person name="Vaidya B."/>
            <person name="Subramanian S."/>
            <person name="Pinnaka A."/>
        </authorList>
    </citation>
    <scope>NUCLEOTIDE SEQUENCE [LARGE SCALE GENOMIC DNA]</scope>
    <source>
        <strain evidence="7 8">AK20</strain>
    </source>
</reference>
<dbReference type="RefSeq" id="WP_007647304.1">
    <property type="nucleotide sequence ID" value="NZ_ANLA01000004.1"/>
</dbReference>
<dbReference type="GeneID" id="98640391"/>
<evidence type="ECO:0000256" key="4">
    <source>
        <dbReference type="ARBA" id="ARBA00023136"/>
    </source>
</evidence>
<proteinExistence type="predicted"/>
<evidence type="ECO:0000256" key="2">
    <source>
        <dbReference type="ARBA" id="ARBA00022692"/>
    </source>
</evidence>
<accession>M7N2K8</accession>
<dbReference type="PANTHER" id="PTHR37422:SF13">
    <property type="entry name" value="LIPOPOLYSACCHARIDE BIOSYNTHESIS PROTEIN PA4999-RELATED"/>
    <property type="match status" value="1"/>
</dbReference>
<evidence type="ECO:0000313" key="8">
    <source>
        <dbReference type="Proteomes" id="UP000012024"/>
    </source>
</evidence>
<name>M7N2K8_9FLAO</name>
<dbReference type="OrthoDB" id="1414344at2"/>
<dbReference type="PANTHER" id="PTHR37422">
    <property type="entry name" value="TEICHURONIC ACID BIOSYNTHESIS PROTEIN TUAE"/>
    <property type="match status" value="1"/>
</dbReference>
<feature type="transmembrane region" description="Helical" evidence="5">
    <location>
        <begin position="345"/>
        <end position="361"/>
    </location>
</feature>